<name>A0A1H9P151_9BACI</name>
<evidence type="ECO:0000313" key="2">
    <source>
        <dbReference type="EMBL" id="SER41323.1"/>
    </source>
</evidence>
<proteinExistence type="predicted"/>
<evidence type="ECO:0000313" key="3">
    <source>
        <dbReference type="Proteomes" id="UP000198571"/>
    </source>
</evidence>
<protein>
    <submittedName>
        <fullName evidence="2">Uncharacterized protein</fullName>
    </submittedName>
</protein>
<keyword evidence="1" id="KW-1133">Transmembrane helix</keyword>
<sequence length="54" mass="5901">MSKVDILTVLILIVVGIVLLRIVGAVFRVILTIGVILLIVYIIQQVVTVSMILI</sequence>
<keyword evidence="1" id="KW-0472">Membrane</keyword>
<gene>
    <name evidence="2" type="ORF">SAMN05518684_10177</name>
</gene>
<keyword evidence="3" id="KW-1185">Reference proteome</keyword>
<feature type="transmembrane region" description="Helical" evidence="1">
    <location>
        <begin position="30"/>
        <end position="53"/>
    </location>
</feature>
<organism evidence="2 3">
    <name type="scientific">Salipaludibacillus aurantiacus</name>
    <dbReference type="NCBI Taxonomy" id="1601833"/>
    <lineage>
        <taxon>Bacteria</taxon>
        <taxon>Bacillati</taxon>
        <taxon>Bacillota</taxon>
        <taxon>Bacilli</taxon>
        <taxon>Bacillales</taxon>
        <taxon>Bacillaceae</taxon>
    </lineage>
</organism>
<accession>A0A1H9P151</accession>
<dbReference type="Proteomes" id="UP000198571">
    <property type="component" value="Unassembled WGS sequence"/>
</dbReference>
<feature type="transmembrane region" description="Helical" evidence="1">
    <location>
        <begin position="6"/>
        <end position="23"/>
    </location>
</feature>
<dbReference type="EMBL" id="FOGT01000001">
    <property type="protein sequence ID" value="SER41323.1"/>
    <property type="molecule type" value="Genomic_DNA"/>
</dbReference>
<keyword evidence="1" id="KW-0812">Transmembrane</keyword>
<evidence type="ECO:0000256" key="1">
    <source>
        <dbReference type="SAM" id="Phobius"/>
    </source>
</evidence>
<dbReference type="AlphaFoldDB" id="A0A1H9P151"/>
<dbReference type="STRING" id="1601833.SAMN05518684_10177"/>
<reference evidence="3" key="1">
    <citation type="submission" date="2016-10" db="EMBL/GenBank/DDBJ databases">
        <authorList>
            <person name="Varghese N."/>
            <person name="Submissions S."/>
        </authorList>
    </citation>
    <scope>NUCLEOTIDE SEQUENCE [LARGE SCALE GENOMIC DNA]</scope>
    <source>
        <strain evidence="3">S9</strain>
    </source>
</reference>